<feature type="repeat" description="PPR" evidence="2">
    <location>
        <begin position="160"/>
        <end position="194"/>
    </location>
</feature>
<protein>
    <recommendedName>
        <fullName evidence="5">Pentatricopeptide repeat-containing protein</fullName>
    </recommendedName>
</protein>
<evidence type="ECO:0000313" key="4">
    <source>
        <dbReference type="Proteomes" id="UP001153076"/>
    </source>
</evidence>
<evidence type="ECO:0000313" key="3">
    <source>
        <dbReference type="EMBL" id="KAJ8421981.1"/>
    </source>
</evidence>
<reference evidence="3" key="1">
    <citation type="submission" date="2022-04" db="EMBL/GenBank/DDBJ databases">
        <title>Carnegiea gigantea Genome sequencing and assembly v2.</title>
        <authorList>
            <person name="Copetti D."/>
            <person name="Sanderson M.J."/>
            <person name="Burquez A."/>
            <person name="Wojciechowski M.F."/>
        </authorList>
    </citation>
    <scope>NUCLEOTIDE SEQUENCE</scope>
    <source>
        <strain evidence="3">SGP5-SGP5p</strain>
        <tissue evidence="3">Aerial part</tissue>
    </source>
</reference>
<dbReference type="Proteomes" id="UP001153076">
    <property type="component" value="Unassembled WGS sequence"/>
</dbReference>
<name>A0A9Q1GMN0_9CARY</name>
<dbReference type="FunFam" id="1.25.40.10:FF:000090">
    <property type="entry name" value="Pentatricopeptide repeat-containing protein, chloroplastic"/>
    <property type="match status" value="1"/>
</dbReference>
<evidence type="ECO:0000256" key="2">
    <source>
        <dbReference type="PROSITE-ProRule" id="PRU00708"/>
    </source>
</evidence>
<comment type="caution">
    <text evidence="3">The sequence shown here is derived from an EMBL/GenBank/DDBJ whole genome shotgun (WGS) entry which is preliminary data.</text>
</comment>
<proteinExistence type="predicted"/>
<evidence type="ECO:0000256" key="1">
    <source>
        <dbReference type="ARBA" id="ARBA00022737"/>
    </source>
</evidence>
<dbReference type="PANTHER" id="PTHR47926">
    <property type="entry name" value="PENTATRICOPEPTIDE REPEAT-CONTAINING PROTEIN"/>
    <property type="match status" value="1"/>
</dbReference>
<dbReference type="PROSITE" id="PS51375">
    <property type="entry name" value="PPR"/>
    <property type="match status" value="2"/>
</dbReference>
<dbReference type="FunFam" id="1.25.40.10:FF:000381">
    <property type="entry name" value="Pentatricopeptide repeat-containing protein"/>
    <property type="match status" value="1"/>
</dbReference>
<dbReference type="GO" id="GO:0009451">
    <property type="term" value="P:RNA modification"/>
    <property type="evidence" value="ECO:0007669"/>
    <property type="project" value="InterPro"/>
</dbReference>
<organism evidence="3 4">
    <name type="scientific">Carnegiea gigantea</name>
    <dbReference type="NCBI Taxonomy" id="171969"/>
    <lineage>
        <taxon>Eukaryota</taxon>
        <taxon>Viridiplantae</taxon>
        <taxon>Streptophyta</taxon>
        <taxon>Embryophyta</taxon>
        <taxon>Tracheophyta</taxon>
        <taxon>Spermatophyta</taxon>
        <taxon>Magnoliopsida</taxon>
        <taxon>eudicotyledons</taxon>
        <taxon>Gunneridae</taxon>
        <taxon>Pentapetalae</taxon>
        <taxon>Caryophyllales</taxon>
        <taxon>Cactineae</taxon>
        <taxon>Cactaceae</taxon>
        <taxon>Cactoideae</taxon>
        <taxon>Echinocereeae</taxon>
        <taxon>Carnegiea</taxon>
    </lineage>
</organism>
<evidence type="ECO:0008006" key="5">
    <source>
        <dbReference type="Google" id="ProtNLM"/>
    </source>
</evidence>
<dbReference type="NCBIfam" id="TIGR00756">
    <property type="entry name" value="PPR"/>
    <property type="match status" value="2"/>
</dbReference>
<keyword evidence="1" id="KW-0677">Repeat</keyword>
<dbReference type="InterPro" id="IPR002885">
    <property type="entry name" value="PPR_rpt"/>
</dbReference>
<dbReference type="EMBL" id="JAKOGI010002446">
    <property type="protein sequence ID" value="KAJ8421981.1"/>
    <property type="molecule type" value="Genomic_DNA"/>
</dbReference>
<gene>
    <name evidence="3" type="ORF">Cgig2_007559</name>
</gene>
<dbReference type="OrthoDB" id="185373at2759"/>
<feature type="repeat" description="PPR" evidence="2">
    <location>
        <begin position="365"/>
        <end position="399"/>
    </location>
</feature>
<sequence length="586" mass="65153">MAFVRVRAARGHAAPNSLIAAHELACPAMLRKLKPKLQFSSKNGCPNMQLLELSNFRSEQQSNDYISSLCKQQRFRQALEAFHLLVQNSNFKINLSTYAHLFSACSSLRSLENGKKVHNHLQITFCQPDVVLQNHILNIYGKCGSLRDAQMVFDVMPERNALSWTSLIAGYSQNQQEKTAMTLYFDMLCSGFMPDNYTLGSVIKACTSTGDINLGRQLHTQLVKSTSDSCLIAHNALISMCTKFQQIVDASTIFSRISLSFYSKMRYVGLFPDEITIGSLLCACTTSSVLHTGERLHCYIVKMGNLLKTCAQLTSLDIGKQVHSYALKVGLEYDNSVANGLLDLYTKCGVLGGARTLFECMEGTDVVPWSTLIVGCAQSGHGQEALSLFERMIDLGVNPNEITFIGVLSACSHIGLVEEGWQFYKTMEARYGVVPTREHCSCLVDMLARAGHLIEAKDFIKQLTFEPDIVAWKTLLSACKTYGNVCIGKWAAENVLKTDPSNSSAYVLLCNIYANERRVVASGKSLVKVEVQNKFHTFSVKDVKHAEATEIYFTLENLYLQMLDVGYLQEKGSSFKDFPTELEEAS</sequence>
<keyword evidence="4" id="KW-1185">Reference proteome</keyword>
<accession>A0A9Q1GMN0</accession>
<dbReference type="InterPro" id="IPR046960">
    <property type="entry name" value="PPR_At4g14850-like_plant"/>
</dbReference>
<dbReference type="AlphaFoldDB" id="A0A9Q1GMN0"/>
<dbReference type="Pfam" id="PF13812">
    <property type="entry name" value="PPR_3"/>
    <property type="match status" value="1"/>
</dbReference>
<dbReference type="GO" id="GO:0003723">
    <property type="term" value="F:RNA binding"/>
    <property type="evidence" value="ECO:0007669"/>
    <property type="project" value="InterPro"/>
</dbReference>
<dbReference type="Gene3D" id="1.25.40.10">
    <property type="entry name" value="Tetratricopeptide repeat domain"/>
    <property type="match status" value="3"/>
</dbReference>
<dbReference type="PANTHER" id="PTHR47926:SF420">
    <property type="entry name" value="REPEAT-CONTAINING PROTEIN, PUTATIVE-RELATED"/>
    <property type="match status" value="1"/>
</dbReference>
<dbReference type="InterPro" id="IPR011990">
    <property type="entry name" value="TPR-like_helical_dom_sf"/>
</dbReference>
<dbReference type="Pfam" id="PF13041">
    <property type="entry name" value="PPR_2"/>
    <property type="match status" value="2"/>
</dbReference>